<evidence type="ECO:0000256" key="1">
    <source>
        <dbReference type="SAM" id="MobiDB-lite"/>
    </source>
</evidence>
<comment type="caution">
    <text evidence="2">The sequence shown here is derived from an EMBL/GenBank/DDBJ whole genome shotgun (WGS) entry which is preliminary data.</text>
</comment>
<dbReference type="AlphaFoldDB" id="A0A5B7CWX2"/>
<reference evidence="2 3" key="1">
    <citation type="submission" date="2019-05" db="EMBL/GenBank/DDBJ databases">
        <title>Another draft genome of Portunus trituberculatus and its Hox gene families provides insights of decapod evolution.</title>
        <authorList>
            <person name="Jeong J.-H."/>
            <person name="Song I."/>
            <person name="Kim S."/>
            <person name="Choi T."/>
            <person name="Kim D."/>
            <person name="Ryu S."/>
            <person name="Kim W."/>
        </authorList>
    </citation>
    <scope>NUCLEOTIDE SEQUENCE [LARGE SCALE GENOMIC DNA]</scope>
    <source>
        <tissue evidence="2">Muscle</tissue>
    </source>
</reference>
<evidence type="ECO:0000313" key="2">
    <source>
        <dbReference type="EMBL" id="MPC14327.1"/>
    </source>
</evidence>
<name>A0A5B7CWX2_PORTR</name>
<feature type="compositionally biased region" description="Polar residues" evidence="1">
    <location>
        <begin position="193"/>
        <end position="209"/>
    </location>
</feature>
<feature type="region of interest" description="Disordered" evidence="1">
    <location>
        <begin position="172"/>
        <end position="209"/>
    </location>
</feature>
<evidence type="ECO:0000313" key="3">
    <source>
        <dbReference type="Proteomes" id="UP000324222"/>
    </source>
</evidence>
<organism evidence="2 3">
    <name type="scientific">Portunus trituberculatus</name>
    <name type="common">Swimming crab</name>
    <name type="synonym">Neptunus trituberculatus</name>
    <dbReference type="NCBI Taxonomy" id="210409"/>
    <lineage>
        <taxon>Eukaryota</taxon>
        <taxon>Metazoa</taxon>
        <taxon>Ecdysozoa</taxon>
        <taxon>Arthropoda</taxon>
        <taxon>Crustacea</taxon>
        <taxon>Multicrustacea</taxon>
        <taxon>Malacostraca</taxon>
        <taxon>Eumalacostraca</taxon>
        <taxon>Eucarida</taxon>
        <taxon>Decapoda</taxon>
        <taxon>Pleocyemata</taxon>
        <taxon>Brachyura</taxon>
        <taxon>Eubrachyura</taxon>
        <taxon>Portunoidea</taxon>
        <taxon>Portunidae</taxon>
        <taxon>Portuninae</taxon>
        <taxon>Portunus</taxon>
    </lineage>
</organism>
<sequence length="209" mass="23183">MNATTSFTLPRSCTAASRSTVPVVSEITMGDAVRDIEDIRGHIHPLLQPQVLHQATRSSKGRPNPVHLIQGGDVNHEEFQGILQGHNRVWLLARSDKEHKPDKLTSSRSSPKRPLSSCTRASPSTWHTSFCRAAISLPMALALSWHTSAQLSTPCNAIRASPTCQTQENIMNKKSRKHQERYKKSSGQHKTVPFQNKQIFPPISSSKPP</sequence>
<protein>
    <submittedName>
        <fullName evidence="2">Uncharacterized protein</fullName>
    </submittedName>
</protein>
<proteinExistence type="predicted"/>
<gene>
    <name evidence="2" type="ORF">E2C01_007091</name>
</gene>
<feature type="compositionally biased region" description="Low complexity" evidence="1">
    <location>
        <begin position="106"/>
        <end position="117"/>
    </location>
</feature>
<feature type="region of interest" description="Disordered" evidence="1">
    <location>
        <begin position="97"/>
        <end position="123"/>
    </location>
</feature>
<feature type="compositionally biased region" description="Basic residues" evidence="1">
    <location>
        <begin position="173"/>
        <end position="187"/>
    </location>
</feature>
<accession>A0A5B7CWX2</accession>
<dbReference type="EMBL" id="VSRR010000344">
    <property type="protein sequence ID" value="MPC14327.1"/>
    <property type="molecule type" value="Genomic_DNA"/>
</dbReference>
<keyword evidence="3" id="KW-1185">Reference proteome</keyword>
<dbReference type="Proteomes" id="UP000324222">
    <property type="component" value="Unassembled WGS sequence"/>
</dbReference>